<dbReference type="Pfam" id="PF01795">
    <property type="entry name" value="Methyltransf_5"/>
    <property type="match status" value="1"/>
</dbReference>
<evidence type="ECO:0000313" key="5">
    <source>
        <dbReference type="EMBL" id="SVA20789.1"/>
    </source>
</evidence>
<evidence type="ECO:0000256" key="2">
    <source>
        <dbReference type="ARBA" id="ARBA00022603"/>
    </source>
</evidence>
<organism evidence="5">
    <name type="scientific">marine metagenome</name>
    <dbReference type="NCBI Taxonomy" id="408172"/>
    <lineage>
        <taxon>unclassified sequences</taxon>
        <taxon>metagenomes</taxon>
        <taxon>ecological metagenomes</taxon>
    </lineage>
</organism>
<gene>
    <name evidence="5" type="ORF">METZ01_LOCUS73643</name>
</gene>
<dbReference type="PANTHER" id="PTHR11265:SF0">
    <property type="entry name" value="12S RRNA N4-METHYLCYTIDINE METHYLTRANSFERASE"/>
    <property type="match status" value="1"/>
</dbReference>
<dbReference type="PANTHER" id="PTHR11265">
    <property type="entry name" value="S-ADENOSYL-METHYLTRANSFERASE MRAW"/>
    <property type="match status" value="1"/>
</dbReference>
<keyword evidence="2" id="KW-0489">Methyltransferase</keyword>
<dbReference type="Gene3D" id="1.10.150.170">
    <property type="entry name" value="Putative methyltransferase TM0872, insert domain"/>
    <property type="match status" value="1"/>
</dbReference>
<dbReference type="GO" id="GO:0005737">
    <property type="term" value="C:cytoplasm"/>
    <property type="evidence" value="ECO:0007669"/>
    <property type="project" value="TreeGrafter"/>
</dbReference>
<evidence type="ECO:0000256" key="1">
    <source>
        <dbReference type="ARBA" id="ARBA00010396"/>
    </source>
</evidence>
<dbReference type="InterPro" id="IPR002903">
    <property type="entry name" value="RsmH"/>
</dbReference>
<evidence type="ECO:0000256" key="3">
    <source>
        <dbReference type="ARBA" id="ARBA00022679"/>
    </source>
</evidence>
<dbReference type="NCBIfam" id="TIGR00006">
    <property type="entry name" value="16S rRNA (cytosine(1402)-N(4))-methyltransferase RsmH"/>
    <property type="match status" value="1"/>
</dbReference>
<evidence type="ECO:0000256" key="4">
    <source>
        <dbReference type="ARBA" id="ARBA00022691"/>
    </source>
</evidence>
<dbReference type="HAMAP" id="MF_01007">
    <property type="entry name" value="16SrRNA_methyltr_H"/>
    <property type="match status" value="1"/>
</dbReference>
<sequence>MSKRHESVLEREILQYLNLKEDSLIVDGTLGDGGHTELILKNTGPDLRVFGIDRDMQAIKRAEERLAPFRNRVTLVHGNFSDIKTILKKAGIVNVDGLLLDLGVSSPQLDSPERGFSFMRNGPLDMRMDSMQKTTAADLLVKLSDEELTSVIKEYGEERYSKRIVRAIRKAQGQNPVSTTLDLSGIISSVTLSSRPTKIHPATRTFQALRIVVNNELEHIKTVLSDSLEILRAPARIMVISFHSLEDRIVKNFFQSEEKGCICPPKIPICACGHKPRLKIVTRRPIAPAVEEVRRNSRASSAKLRVAERVYV</sequence>
<dbReference type="InterPro" id="IPR023397">
    <property type="entry name" value="SAM-dep_MeTrfase_MraW_recog"/>
</dbReference>
<dbReference type="PIRSF" id="PIRSF004486">
    <property type="entry name" value="MraW"/>
    <property type="match status" value="1"/>
</dbReference>
<dbReference type="EMBL" id="UINC01005353">
    <property type="protein sequence ID" value="SVA20789.1"/>
    <property type="molecule type" value="Genomic_DNA"/>
</dbReference>
<dbReference type="AlphaFoldDB" id="A0A381TY60"/>
<dbReference type="SUPFAM" id="SSF53335">
    <property type="entry name" value="S-adenosyl-L-methionine-dependent methyltransferases"/>
    <property type="match status" value="1"/>
</dbReference>
<dbReference type="SUPFAM" id="SSF81799">
    <property type="entry name" value="Putative methyltransferase TM0872, insert domain"/>
    <property type="match status" value="1"/>
</dbReference>
<dbReference type="GO" id="GO:0070475">
    <property type="term" value="P:rRNA base methylation"/>
    <property type="evidence" value="ECO:0007669"/>
    <property type="project" value="TreeGrafter"/>
</dbReference>
<dbReference type="Gene3D" id="3.40.50.150">
    <property type="entry name" value="Vaccinia Virus protein VP39"/>
    <property type="match status" value="1"/>
</dbReference>
<keyword evidence="4" id="KW-0949">S-adenosyl-L-methionine</keyword>
<keyword evidence="3" id="KW-0808">Transferase</keyword>
<comment type="similarity">
    <text evidence="1">Belongs to the methyltransferase superfamily. RsmH family.</text>
</comment>
<name>A0A381TY60_9ZZZZ</name>
<dbReference type="InterPro" id="IPR029063">
    <property type="entry name" value="SAM-dependent_MTases_sf"/>
</dbReference>
<accession>A0A381TY60</accession>
<reference evidence="5" key="1">
    <citation type="submission" date="2018-05" db="EMBL/GenBank/DDBJ databases">
        <authorList>
            <person name="Lanie J.A."/>
            <person name="Ng W.-L."/>
            <person name="Kazmierczak K.M."/>
            <person name="Andrzejewski T.M."/>
            <person name="Davidsen T.M."/>
            <person name="Wayne K.J."/>
            <person name="Tettelin H."/>
            <person name="Glass J.I."/>
            <person name="Rusch D."/>
            <person name="Podicherti R."/>
            <person name="Tsui H.-C.T."/>
            <person name="Winkler M.E."/>
        </authorList>
    </citation>
    <scope>NUCLEOTIDE SEQUENCE</scope>
</reference>
<protein>
    <recommendedName>
        <fullName evidence="6">16S rRNA (Cytosine(1402)-N(4))-methyltransferase</fullName>
    </recommendedName>
</protein>
<dbReference type="GO" id="GO:0071424">
    <property type="term" value="F:rRNA (cytosine-N4-)-methyltransferase activity"/>
    <property type="evidence" value="ECO:0007669"/>
    <property type="project" value="TreeGrafter"/>
</dbReference>
<proteinExistence type="inferred from homology"/>
<evidence type="ECO:0008006" key="6">
    <source>
        <dbReference type="Google" id="ProtNLM"/>
    </source>
</evidence>